<feature type="region of interest" description="Disordered" evidence="1">
    <location>
        <begin position="684"/>
        <end position="725"/>
    </location>
</feature>
<feature type="region of interest" description="Disordered" evidence="1">
    <location>
        <begin position="1"/>
        <end position="113"/>
    </location>
</feature>
<dbReference type="STRING" id="2025994.A0A2T2ZX34"/>
<dbReference type="InParanoid" id="A0A2T2ZX34"/>
<organism evidence="2 3">
    <name type="scientific">Coniella lustricola</name>
    <dbReference type="NCBI Taxonomy" id="2025994"/>
    <lineage>
        <taxon>Eukaryota</taxon>
        <taxon>Fungi</taxon>
        <taxon>Dikarya</taxon>
        <taxon>Ascomycota</taxon>
        <taxon>Pezizomycotina</taxon>
        <taxon>Sordariomycetes</taxon>
        <taxon>Sordariomycetidae</taxon>
        <taxon>Diaporthales</taxon>
        <taxon>Schizoparmaceae</taxon>
        <taxon>Coniella</taxon>
    </lineage>
</organism>
<sequence>MSRDKDKKKGFWKSLFKSSSPKPFSSQRNGGGDLSVAPSPGLGRASDPESDSAPRRSAKQPSQPRKLHKRTASEPIPLKGKAPVVVKGHARPSSGPKSRYDDDAAIWPPSDYDSDEELPLGEAMDLICKGCPAFKGHKRPIAVPDSDVLGDDDHVGLYSTYATVAGNRGENHDGVNLHNFMIQLMTMRTLGPGTALQPWATVEQPSYAFHFGFLPGTVTLNQWATTASAWPPPSHTKDSGVLPRDVDLVRIFGRLKELELGLEDDDPDYMYKNLYRKFLRDPDRVKSPHKTLDRQIIDLLEVLSRPDHWIDFSQPKNQIVTRFIFDTSPNNHTQYVNFFHQLLLSMELDLRINSKYHGEVPKEKVLEKLPPAIKWSLALSRRWRENVRIESYGETPDQVKLRYKLKRRQFKMIKRFAQMMKWPNLAETLASLKQGFADANLDAISSHAMAFFSGLVLPGPSFPFVIMNALIDIDPDEATDELALLIHLNPNCGFQYRSSYTYWTSTSIVGKVLAPTCLEVAGWVGPARTTPDLQRSQIARIRSHRSRQRLEAEHVRSMTEYSDPLGTNRDLYPVEDYSLVSPDTDDVSDLARIELLSLKPCNDRQDDPGPRWYDAIIQFAIDGKSWPLRLTYDVNFISAWPCSQGPHPLYYDYTYLAVKAEEVITIRDWAGLYGGRSRVDLTVSEKVDGQDTDSGSSLDSAGEGSSKRHESPTDARRHTTTTGKARKYIKNDNEDVLVIQAFGVPDNEVLARAWCAHWGLSAVVADTGKTCMACAIREAYAASVYVVILIEATRETYDD</sequence>
<dbReference type="PANTHER" id="PTHR42345:SF1">
    <property type="entry name" value="VTC DOMAIN-CONTAINING PROTEIN"/>
    <property type="match status" value="1"/>
</dbReference>
<dbReference type="Proteomes" id="UP000241462">
    <property type="component" value="Unassembled WGS sequence"/>
</dbReference>
<evidence type="ECO:0008006" key="4">
    <source>
        <dbReference type="Google" id="ProtNLM"/>
    </source>
</evidence>
<evidence type="ECO:0000256" key="1">
    <source>
        <dbReference type="SAM" id="MobiDB-lite"/>
    </source>
</evidence>
<proteinExistence type="predicted"/>
<keyword evidence="3" id="KW-1185">Reference proteome</keyword>
<gene>
    <name evidence="2" type="ORF">BD289DRAFT_463163</name>
</gene>
<evidence type="ECO:0000313" key="3">
    <source>
        <dbReference type="Proteomes" id="UP000241462"/>
    </source>
</evidence>
<dbReference type="EMBL" id="KZ678591">
    <property type="protein sequence ID" value="PSR78807.1"/>
    <property type="molecule type" value="Genomic_DNA"/>
</dbReference>
<feature type="compositionally biased region" description="Low complexity" evidence="1">
    <location>
        <begin position="13"/>
        <end position="26"/>
    </location>
</feature>
<feature type="compositionally biased region" description="Basic and acidic residues" evidence="1">
    <location>
        <begin position="705"/>
        <end position="717"/>
    </location>
</feature>
<dbReference type="PANTHER" id="PTHR42345">
    <property type="entry name" value="TPR_REGION DOMAIN-CONTAINING PROTEIN"/>
    <property type="match status" value="1"/>
</dbReference>
<protein>
    <recommendedName>
        <fullName evidence="4">VTC domain-containing protein</fullName>
    </recommendedName>
</protein>
<dbReference type="OrthoDB" id="6493944at2759"/>
<accession>A0A2T2ZX34</accession>
<evidence type="ECO:0000313" key="2">
    <source>
        <dbReference type="EMBL" id="PSR78807.1"/>
    </source>
</evidence>
<reference evidence="2 3" key="1">
    <citation type="journal article" date="2018" name="Mycol. Prog.">
        <title>Coniella lustricola, a new species from submerged detritus.</title>
        <authorList>
            <person name="Raudabaugh D.B."/>
            <person name="Iturriaga T."/>
            <person name="Carver A."/>
            <person name="Mondo S."/>
            <person name="Pangilinan J."/>
            <person name="Lipzen A."/>
            <person name="He G."/>
            <person name="Amirebrahimi M."/>
            <person name="Grigoriev I.V."/>
            <person name="Miller A.N."/>
        </authorList>
    </citation>
    <scope>NUCLEOTIDE SEQUENCE [LARGE SCALE GENOMIC DNA]</scope>
    <source>
        <strain evidence="2 3">B22-T-1</strain>
    </source>
</reference>
<dbReference type="AlphaFoldDB" id="A0A2T2ZX34"/>
<name>A0A2T2ZX34_9PEZI</name>